<reference evidence="3" key="1">
    <citation type="submission" date="2021-01" db="EMBL/GenBank/DDBJ databases">
        <authorList>
            <person name="Eckstrom K.M.E."/>
        </authorList>
    </citation>
    <scope>NUCLEOTIDE SEQUENCE</scope>
    <source>
        <strain evidence="3">UVCC 0001</strain>
    </source>
</reference>
<dbReference type="EMBL" id="JASFZW010000009">
    <property type="protein sequence ID" value="KAK2076562.1"/>
    <property type="molecule type" value="Genomic_DNA"/>
</dbReference>
<evidence type="ECO:0000313" key="4">
    <source>
        <dbReference type="Proteomes" id="UP001255856"/>
    </source>
</evidence>
<organism evidence="3 4">
    <name type="scientific">Prototheca wickerhamii</name>
    <dbReference type="NCBI Taxonomy" id="3111"/>
    <lineage>
        <taxon>Eukaryota</taxon>
        <taxon>Viridiplantae</taxon>
        <taxon>Chlorophyta</taxon>
        <taxon>core chlorophytes</taxon>
        <taxon>Trebouxiophyceae</taxon>
        <taxon>Chlorellales</taxon>
        <taxon>Chlorellaceae</taxon>
        <taxon>Prototheca</taxon>
    </lineage>
</organism>
<dbReference type="Proteomes" id="UP001255856">
    <property type="component" value="Unassembled WGS sequence"/>
</dbReference>
<dbReference type="CDD" id="cd07389">
    <property type="entry name" value="MPP_PhoD"/>
    <property type="match status" value="1"/>
</dbReference>
<feature type="domain" description="PhoD-like phosphatase" evidence="2">
    <location>
        <begin position="138"/>
        <end position="384"/>
    </location>
</feature>
<dbReference type="Gene3D" id="3.60.21.70">
    <property type="entry name" value="PhoD-like phosphatase"/>
    <property type="match status" value="1"/>
</dbReference>
<evidence type="ECO:0000313" key="3">
    <source>
        <dbReference type="EMBL" id="KAK2076562.1"/>
    </source>
</evidence>
<proteinExistence type="predicted"/>
<protein>
    <recommendedName>
        <fullName evidence="2">PhoD-like phosphatase domain-containing protein</fullName>
    </recommendedName>
</protein>
<dbReference type="InterPro" id="IPR018946">
    <property type="entry name" value="PhoD-like_MPP"/>
</dbReference>
<feature type="region of interest" description="Disordered" evidence="1">
    <location>
        <begin position="635"/>
        <end position="659"/>
    </location>
</feature>
<name>A0AAD9MHB3_PROWI</name>
<evidence type="ECO:0000259" key="2">
    <source>
        <dbReference type="Pfam" id="PF19050"/>
    </source>
</evidence>
<feature type="domain" description="PhoD-like phosphatase" evidence="2">
    <location>
        <begin position="399"/>
        <end position="498"/>
    </location>
</feature>
<dbReference type="InterPro" id="IPR038607">
    <property type="entry name" value="PhoD-like_sf"/>
</dbReference>
<comment type="caution">
    <text evidence="3">The sequence shown here is derived from an EMBL/GenBank/DDBJ whole genome shotgun (WGS) entry which is preliminary data.</text>
</comment>
<gene>
    <name evidence="3" type="ORF">QBZ16_005322</name>
</gene>
<dbReference type="PANTHER" id="PTHR46689">
    <property type="entry name" value="MEMBRANE PROTEIN, PUTATIVE-RELATED"/>
    <property type="match status" value="1"/>
</dbReference>
<feature type="compositionally biased region" description="Basic and acidic residues" evidence="1">
    <location>
        <begin position="649"/>
        <end position="659"/>
    </location>
</feature>
<evidence type="ECO:0000256" key="1">
    <source>
        <dbReference type="SAM" id="MobiDB-lite"/>
    </source>
</evidence>
<accession>A0AAD9MHB3</accession>
<dbReference type="PANTHER" id="PTHR46689:SF1">
    <property type="entry name" value="PHOD-LIKE PHOSPHATASE DOMAIN-CONTAINING PROTEIN"/>
    <property type="match status" value="1"/>
</dbReference>
<dbReference type="Pfam" id="PF19050">
    <property type="entry name" value="PhoD_2"/>
    <property type="match status" value="2"/>
</dbReference>
<dbReference type="AlphaFoldDB" id="A0AAD9MHB3"/>
<sequence>MATKHASKKINDAKSPTGEVASIKMTEQGFAGPYLRYINIFPDKKEWQGSVLVLARSDRVGQGPARLSLEDVDHKTESLPEVDGLLLDEVEGWQAWRFSIRLPLRRRERPIAYTATVGPVSTGGHVFWVPGEDQPLHWGYTSCNGLSADVAQDAPERLDATYLWRDVLQLHDGYPLHLIYGGGDQVYNDLVWGQPALKAWGELPARSDKLAADWTPDMEAQAVEYYCRNYIDTFSTSHIATAMACIPQVMLWDDHDIWDGWGSYREGVQASPVFQNLFKVARRFFLLFQKHTTLQLAEQEGEFLLPKTYHSLHYLGPTVSVLSLDMRSNRTRTQCIAKEEYPALKEALLALPEATQHVVIASGIPVVWTSIPKMEFILRMIENAVNRWSCCMAMASKTGLVDRFDQPEILDDLHDGWMADLHQEERTYFIHMLQEVAVAKECRISILSGDAHVAGVGRLYSQPKYKHLENDPLFMPQITSSAIVNAPPPTPVTSMLTRLNFSKRVDKNTRQKMVRAFWPKHPRVDKLLALRNWCDITLCAPPFCYPMVANEAEHCGLRFVLRVEDPHRRAGYADETYNIVVPRYIPEPKGGRGERRPGVQVPPAAVAQSRAALLAKGVRRPSVFYPLDRGDEAAEQTASHLAPVLEPRGALEGHRAGAE</sequence>
<dbReference type="SUPFAM" id="SSF56300">
    <property type="entry name" value="Metallo-dependent phosphatases"/>
    <property type="match status" value="1"/>
</dbReference>
<dbReference type="GO" id="GO:0016020">
    <property type="term" value="C:membrane"/>
    <property type="evidence" value="ECO:0007669"/>
    <property type="project" value="TreeGrafter"/>
</dbReference>
<dbReference type="InterPro" id="IPR029052">
    <property type="entry name" value="Metallo-depent_PP-like"/>
</dbReference>
<dbReference type="InterPro" id="IPR043904">
    <property type="entry name" value="PhoD_2-like"/>
</dbReference>
<keyword evidence="4" id="KW-1185">Reference proteome</keyword>